<keyword evidence="10" id="KW-0393">Immunoglobulin domain</keyword>
<dbReference type="Gene3D" id="2.60.40.10">
    <property type="entry name" value="Immunoglobulins"/>
    <property type="match status" value="2"/>
</dbReference>
<dbReference type="GO" id="GO:0006955">
    <property type="term" value="P:immune response"/>
    <property type="evidence" value="ECO:0007669"/>
    <property type="project" value="TreeGrafter"/>
</dbReference>
<keyword evidence="8" id="KW-0675">Receptor</keyword>
<dbReference type="Proteomes" id="UP000438429">
    <property type="component" value="Unassembled WGS sequence"/>
</dbReference>
<keyword evidence="9" id="KW-0325">Glycoprotein</keyword>
<dbReference type="AlphaFoldDB" id="A0A6A4TBK3"/>
<dbReference type="PANTHER" id="PTHR25466">
    <property type="entry name" value="T-LYMPHOCYTE ACTIVATION ANTIGEN"/>
    <property type="match status" value="1"/>
</dbReference>
<protein>
    <recommendedName>
        <fullName evidence="13">Ig-like domain-containing protein</fullName>
    </recommendedName>
</protein>
<dbReference type="PROSITE" id="PS50835">
    <property type="entry name" value="IG_LIKE"/>
    <property type="match status" value="1"/>
</dbReference>
<comment type="subcellular location">
    <subcellularLocation>
        <location evidence="1">Cell membrane</location>
        <topology evidence="1">Single-pass type I membrane protein</topology>
    </subcellularLocation>
</comment>
<dbReference type="GO" id="GO:0009897">
    <property type="term" value="C:external side of plasma membrane"/>
    <property type="evidence" value="ECO:0007669"/>
    <property type="project" value="TreeGrafter"/>
</dbReference>
<gene>
    <name evidence="14" type="ORF">F2P81_006157</name>
</gene>
<evidence type="ECO:0000256" key="1">
    <source>
        <dbReference type="ARBA" id="ARBA00004251"/>
    </source>
</evidence>
<dbReference type="PANTHER" id="PTHR25466:SF2">
    <property type="entry name" value="T-LYMPHOCYTE ACTIVATION ANTIGEN CD86"/>
    <property type="match status" value="1"/>
</dbReference>
<dbReference type="InterPro" id="IPR013162">
    <property type="entry name" value="CD80_C2-set"/>
</dbReference>
<evidence type="ECO:0000256" key="8">
    <source>
        <dbReference type="ARBA" id="ARBA00023170"/>
    </source>
</evidence>
<feature type="transmembrane region" description="Helical" evidence="11">
    <location>
        <begin position="265"/>
        <end position="288"/>
    </location>
</feature>
<evidence type="ECO:0000256" key="5">
    <source>
        <dbReference type="ARBA" id="ARBA00022989"/>
    </source>
</evidence>
<dbReference type="PROSITE" id="PS51257">
    <property type="entry name" value="PROKAR_LIPOPROTEIN"/>
    <property type="match status" value="1"/>
</dbReference>
<dbReference type="GO" id="GO:0042130">
    <property type="term" value="P:negative regulation of T cell proliferation"/>
    <property type="evidence" value="ECO:0007669"/>
    <property type="project" value="TreeGrafter"/>
</dbReference>
<keyword evidence="6 11" id="KW-0472">Membrane</keyword>
<sequence length="334" mass="35628">MPAALWRAGLLLSLVAACACRGEAPPRGSADRAPRAASTPPLPGQPDCVLGVVGRPVALPCFYPDILAHANVTVEWRRGEEVLLRSERGEGEGARAGGWSTDCAAISADAARTGNLSLVLPKVHPREDNTSYSLFMASGANRSALLCTVCLRAAASFSTPLLHRQEAERGEGTTFLCQSGGGFPAPAVHWLIDDTAEPPEGTVWTLATSLPDSRLYNITSRLTVNISRDSSVSCSVENASLNTTVTSTSYGVRVGPVHSRASEAMWIFSTALCVVVGIMVIVGVGYQIHLDRISKRKKKEFHRQLSTGHSSQHPCEEEEEEAQALKLAAIETDV</sequence>
<comment type="caution">
    <text evidence="14">The sequence shown here is derived from an EMBL/GenBank/DDBJ whole genome shotgun (WGS) entry which is preliminary data.</text>
</comment>
<dbReference type="GO" id="GO:0071222">
    <property type="term" value="P:cellular response to lipopolysaccharide"/>
    <property type="evidence" value="ECO:0007669"/>
    <property type="project" value="TreeGrafter"/>
</dbReference>
<proteinExistence type="predicted"/>
<name>A0A6A4TBK3_SCOMX</name>
<dbReference type="InterPro" id="IPR013783">
    <property type="entry name" value="Ig-like_fold"/>
</dbReference>
<dbReference type="EMBL" id="VEVO01000005">
    <property type="protein sequence ID" value="KAF0042625.1"/>
    <property type="molecule type" value="Genomic_DNA"/>
</dbReference>
<keyword evidence="4 12" id="KW-0732">Signal</keyword>
<evidence type="ECO:0000256" key="6">
    <source>
        <dbReference type="ARBA" id="ARBA00023136"/>
    </source>
</evidence>
<evidence type="ECO:0000256" key="10">
    <source>
        <dbReference type="ARBA" id="ARBA00023319"/>
    </source>
</evidence>
<evidence type="ECO:0000256" key="7">
    <source>
        <dbReference type="ARBA" id="ARBA00023157"/>
    </source>
</evidence>
<evidence type="ECO:0000256" key="3">
    <source>
        <dbReference type="ARBA" id="ARBA00022692"/>
    </source>
</evidence>
<dbReference type="InterPro" id="IPR051713">
    <property type="entry name" value="T-cell_Activation_Regulation"/>
</dbReference>
<dbReference type="GO" id="GO:0031295">
    <property type="term" value="P:T cell costimulation"/>
    <property type="evidence" value="ECO:0007669"/>
    <property type="project" value="TreeGrafter"/>
</dbReference>
<evidence type="ECO:0000256" key="4">
    <source>
        <dbReference type="ARBA" id="ARBA00022729"/>
    </source>
</evidence>
<dbReference type="Pfam" id="PF08205">
    <property type="entry name" value="C2-set_2"/>
    <property type="match status" value="1"/>
</dbReference>
<dbReference type="InterPro" id="IPR007110">
    <property type="entry name" value="Ig-like_dom"/>
</dbReference>
<evidence type="ECO:0000256" key="11">
    <source>
        <dbReference type="SAM" id="Phobius"/>
    </source>
</evidence>
<keyword evidence="2" id="KW-1003">Cell membrane</keyword>
<keyword evidence="5 11" id="KW-1133">Transmembrane helix</keyword>
<evidence type="ECO:0000313" key="14">
    <source>
        <dbReference type="EMBL" id="KAF0042625.1"/>
    </source>
</evidence>
<evidence type="ECO:0000256" key="2">
    <source>
        <dbReference type="ARBA" id="ARBA00022475"/>
    </source>
</evidence>
<feature type="signal peptide" evidence="12">
    <location>
        <begin position="1"/>
        <end position="22"/>
    </location>
</feature>
<evidence type="ECO:0000256" key="9">
    <source>
        <dbReference type="ARBA" id="ARBA00023180"/>
    </source>
</evidence>
<dbReference type="GO" id="GO:0007166">
    <property type="term" value="P:cell surface receptor signaling pathway"/>
    <property type="evidence" value="ECO:0007669"/>
    <property type="project" value="TreeGrafter"/>
</dbReference>
<reference evidence="14 15" key="1">
    <citation type="submission" date="2019-06" db="EMBL/GenBank/DDBJ databases">
        <title>Draft genomes of female and male turbot (Scophthalmus maximus).</title>
        <authorList>
            <person name="Xu H."/>
            <person name="Xu X.-W."/>
            <person name="Shao C."/>
            <person name="Chen S."/>
        </authorList>
    </citation>
    <scope>NUCLEOTIDE SEQUENCE [LARGE SCALE GENOMIC DNA]</scope>
    <source>
        <strain evidence="14">Ysfricsl-2016a</strain>
        <tissue evidence="14">Blood</tissue>
    </source>
</reference>
<evidence type="ECO:0000313" key="15">
    <source>
        <dbReference type="Proteomes" id="UP000438429"/>
    </source>
</evidence>
<evidence type="ECO:0000256" key="12">
    <source>
        <dbReference type="SAM" id="SignalP"/>
    </source>
</evidence>
<keyword evidence="7" id="KW-1015">Disulfide bond</keyword>
<accession>A0A6A4TBK3</accession>
<dbReference type="GO" id="GO:0042102">
    <property type="term" value="P:positive regulation of T cell proliferation"/>
    <property type="evidence" value="ECO:0007669"/>
    <property type="project" value="TreeGrafter"/>
</dbReference>
<organism evidence="14 15">
    <name type="scientific">Scophthalmus maximus</name>
    <name type="common">Turbot</name>
    <name type="synonym">Psetta maxima</name>
    <dbReference type="NCBI Taxonomy" id="52904"/>
    <lineage>
        <taxon>Eukaryota</taxon>
        <taxon>Metazoa</taxon>
        <taxon>Chordata</taxon>
        <taxon>Craniata</taxon>
        <taxon>Vertebrata</taxon>
        <taxon>Euteleostomi</taxon>
        <taxon>Actinopterygii</taxon>
        <taxon>Neopterygii</taxon>
        <taxon>Teleostei</taxon>
        <taxon>Neoteleostei</taxon>
        <taxon>Acanthomorphata</taxon>
        <taxon>Carangaria</taxon>
        <taxon>Pleuronectiformes</taxon>
        <taxon>Pleuronectoidei</taxon>
        <taxon>Scophthalmidae</taxon>
        <taxon>Scophthalmus</taxon>
    </lineage>
</organism>
<dbReference type="SUPFAM" id="SSF48726">
    <property type="entry name" value="Immunoglobulin"/>
    <property type="match status" value="1"/>
</dbReference>
<feature type="domain" description="Ig-like" evidence="13">
    <location>
        <begin position="160"/>
        <end position="246"/>
    </location>
</feature>
<evidence type="ECO:0000259" key="13">
    <source>
        <dbReference type="PROSITE" id="PS50835"/>
    </source>
</evidence>
<dbReference type="InterPro" id="IPR036179">
    <property type="entry name" value="Ig-like_dom_sf"/>
</dbReference>
<feature type="chain" id="PRO_5025349112" description="Ig-like domain-containing protein" evidence="12">
    <location>
        <begin position="23"/>
        <end position="334"/>
    </location>
</feature>
<keyword evidence="3 11" id="KW-0812">Transmembrane</keyword>